<reference evidence="11" key="1">
    <citation type="submission" date="2019-10" db="EMBL/GenBank/DDBJ databases">
        <authorList>
            <consortium name="DOE Joint Genome Institute"/>
            <person name="Kuo A."/>
            <person name="Miyauchi S."/>
            <person name="Kiss E."/>
            <person name="Drula E."/>
            <person name="Kohler A."/>
            <person name="Sanchez-Garcia M."/>
            <person name="Andreopoulos B."/>
            <person name="Barry K.W."/>
            <person name="Bonito G."/>
            <person name="Buee M."/>
            <person name="Carver A."/>
            <person name="Chen C."/>
            <person name="Cichocki N."/>
            <person name="Clum A."/>
            <person name="Culley D."/>
            <person name="Crous P.W."/>
            <person name="Fauchery L."/>
            <person name="Girlanda M."/>
            <person name="Hayes R."/>
            <person name="Keri Z."/>
            <person name="LaButti K."/>
            <person name="Lipzen A."/>
            <person name="Lombard V."/>
            <person name="Magnuson J."/>
            <person name="Maillard F."/>
            <person name="Morin E."/>
            <person name="Murat C."/>
            <person name="Nolan M."/>
            <person name="Ohm R."/>
            <person name="Pangilinan J."/>
            <person name="Pereira M."/>
            <person name="Perotto S."/>
            <person name="Peter M."/>
            <person name="Riley R."/>
            <person name="Sitrit Y."/>
            <person name="Stielow B."/>
            <person name="Szollosi G."/>
            <person name="Zifcakova L."/>
            <person name="Stursova M."/>
            <person name="Spatafora J.W."/>
            <person name="Tedersoo L."/>
            <person name="Vaario L.-M."/>
            <person name="Yamada A."/>
            <person name="Yan M."/>
            <person name="Wang P."/>
            <person name="Xu J."/>
            <person name="Bruns T."/>
            <person name="Baldrian P."/>
            <person name="Vilgalys R."/>
            <person name="Henrissat B."/>
            <person name="Grigoriev I.V."/>
            <person name="Hibbett D."/>
            <person name="Nagy L.G."/>
            <person name="Martin F.M."/>
        </authorList>
    </citation>
    <scope>NUCLEOTIDE SEQUENCE</scope>
    <source>
        <strain evidence="11">Prilba</strain>
    </source>
</reference>
<evidence type="ECO:0000313" key="11">
    <source>
        <dbReference type="EMBL" id="KAF8480081.1"/>
    </source>
</evidence>
<dbReference type="Gene3D" id="3.40.1190.20">
    <property type="match status" value="1"/>
</dbReference>
<evidence type="ECO:0000259" key="10">
    <source>
        <dbReference type="Pfam" id="PF00294"/>
    </source>
</evidence>
<comment type="cofactor">
    <cofactor evidence="9">
        <name>Mg(2+)</name>
        <dbReference type="ChEBI" id="CHEBI:18420"/>
    </cofactor>
    <text evidence="9">Requires a divalent cation, most likely magnesium in vivo, as an electrophilic catalyst to aid phosphoryl group transfer. It is the chelate of the metal and the nucleotide that is the actual substrate.</text>
</comment>
<feature type="active site" description="Proton acceptor" evidence="9">
    <location>
        <position position="281"/>
    </location>
</feature>
<keyword evidence="9" id="KW-0963">Cytoplasm</keyword>
<feature type="binding site" evidence="9">
    <location>
        <position position="141"/>
    </location>
    <ligand>
        <name>substrate</name>
    </ligand>
</feature>
<dbReference type="OrthoDB" id="415590at2759"/>
<dbReference type="GO" id="GO:0005737">
    <property type="term" value="C:cytoplasm"/>
    <property type="evidence" value="ECO:0007669"/>
    <property type="project" value="UniProtKB-SubCell"/>
</dbReference>
<evidence type="ECO:0000256" key="3">
    <source>
        <dbReference type="ARBA" id="ARBA00022741"/>
    </source>
</evidence>
<keyword evidence="4 9" id="KW-0418">Kinase</keyword>
<feature type="binding site" evidence="9">
    <location>
        <begin position="245"/>
        <end position="250"/>
    </location>
    <ligand>
        <name>ATP</name>
        <dbReference type="ChEBI" id="CHEBI:30616"/>
    </ligand>
</feature>
<dbReference type="InterPro" id="IPR002139">
    <property type="entry name" value="Ribo/fructo_kinase"/>
</dbReference>
<evidence type="ECO:0000256" key="1">
    <source>
        <dbReference type="ARBA" id="ARBA00022679"/>
    </source>
</evidence>
<feature type="binding site" evidence="9">
    <location>
        <position position="188"/>
    </location>
    <ligand>
        <name>ATP</name>
        <dbReference type="ChEBI" id="CHEBI:30616"/>
    </ligand>
</feature>
<dbReference type="PANTHER" id="PTHR10584:SF166">
    <property type="entry name" value="RIBOKINASE"/>
    <property type="match status" value="1"/>
</dbReference>
<name>A0A9P5MVQ4_9AGAM</name>
<dbReference type="PRINTS" id="PR00990">
    <property type="entry name" value="RIBOKINASE"/>
</dbReference>
<keyword evidence="7 9" id="KW-0630">Potassium</keyword>
<feature type="binding site" evidence="9">
    <location>
        <position position="275"/>
    </location>
    <ligand>
        <name>K(+)</name>
        <dbReference type="ChEBI" id="CHEBI:29103"/>
    </ligand>
</feature>
<keyword evidence="8 9" id="KW-0119">Carbohydrate metabolism</keyword>
<evidence type="ECO:0000256" key="7">
    <source>
        <dbReference type="ARBA" id="ARBA00022958"/>
    </source>
</evidence>
<comment type="similarity">
    <text evidence="9">Belongs to the carbohydrate kinase PfkB family. Ribokinase subfamily.</text>
</comment>
<evidence type="ECO:0000256" key="6">
    <source>
        <dbReference type="ARBA" id="ARBA00022842"/>
    </source>
</evidence>
<comment type="function">
    <text evidence="9">Catalyzes the phosphorylation of ribose at O-5 in a reaction requiring ATP and magnesium. The resulting D-ribose-5-phosphate can then be used either for sythesis of nucleotides, histidine, and tryptophan, or as a component of the pentose phosphate pathway.</text>
</comment>
<dbReference type="CDD" id="cd01174">
    <property type="entry name" value="ribokinase"/>
    <property type="match status" value="1"/>
</dbReference>
<comment type="pathway">
    <text evidence="9">Carbohydrate metabolism; D-ribose degradation; D-ribose 5-phosphate from beta-D-ribopyranose: step 2/2.</text>
</comment>
<evidence type="ECO:0000313" key="12">
    <source>
        <dbReference type="Proteomes" id="UP000759537"/>
    </source>
</evidence>
<dbReference type="AlphaFoldDB" id="A0A9P5MVQ4"/>
<proteinExistence type="inferred from homology"/>
<dbReference type="GO" id="GO:0046872">
    <property type="term" value="F:metal ion binding"/>
    <property type="evidence" value="ECO:0007669"/>
    <property type="project" value="UniProtKB-KW"/>
</dbReference>
<feature type="binding site" evidence="9">
    <location>
        <position position="281"/>
    </location>
    <ligand>
        <name>substrate</name>
    </ligand>
</feature>
<keyword evidence="12" id="KW-1185">Reference proteome</keyword>
<feature type="binding site" evidence="9">
    <location>
        <position position="318"/>
    </location>
    <ligand>
        <name>K(+)</name>
        <dbReference type="ChEBI" id="CHEBI:29103"/>
    </ligand>
</feature>
<feature type="domain" description="Carbohydrate kinase PfkB" evidence="10">
    <location>
        <begin position="7"/>
        <end position="330"/>
    </location>
</feature>
<feature type="binding site" evidence="9">
    <location>
        <position position="327"/>
    </location>
    <ligand>
        <name>K(+)</name>
        <dbReference type="ChEBI" id="CHEBI:29103"/>
    </ligand>
</feature>
<comment type="caution">
    <text evidence="11">The sequence shown here is derived from an EMBL/GenBank/DDBJ whole genome shotgun (WGS) entry which is preliminary data.</text>
</comment>
<accession>A0A9P5MVQ4</accession>
<dbReference type="InterPro" id="IPR029056">
    <property type="entry name" value="Ribokinase-like"/>
</dbReference>
<keyword evidence="3 9" id="KW-0547">Nucleotide-binding</keyword>
<feature type="binding site" evidence="9">
    <location>
        <position position="277"/>
    </location>
    <ligand>
        <name>K(+)</name>
        <dbReference type="ChEBI" id="CHEBI:29103"/>
    </ligand>
</feature>
<evidence type="ECO:0000256" key="9">
    <source>
        <dbReference type="HAMAP-Rule" id="MF_03215"/>
    </source>
</evidence>
<feature type="binding site" evidence="9">
    <location>
        <begin position="280"/>
        <end position="281"/>
    </location>
    <ligand>
        <name>ATP</name>
        <dbReference type="ChEBI" id="CHEBI:30616"/>
    </ligand>
</feature>
<evidence type="ECO:0000256" key="4">
    <source>
        <dbReference type="ARBA" id="ARBA00022777"/>
    </source>
</evidence>
<feature type="binding site" evidence="9">
    <location>
        <position position="321"/>
    </location>
    <ligand>
        <name>K(+)</name>
        <dbReference type="ChEBI" id="CHEBI:29103"/>
    </ligand>
</feature>
<feature type="binding site" evidence="9">
    <location>
        <position position="323"/>
    </location>
    <ligand>
        <name>K(+)</name>
        <dbReference type="ChEBI" id="CHEBI:29103"/>
    </ligand>
</feature>
<keyword evidence="9" id="KW-0539">Nucleus</keyword>
<dbReference type="Proteomes" id="UP000759537">
    <property type="component" value="Unassembled WGS sequence"/>
</dbReference>
<comment type="caution">
    <text evidence="9">Lacks conserved residue(s) required for the propagation of feature annotation.</text>
</comment>
<dbReference type="InterPro" id="IPR011877">
    <property type="entry name" value="Ribokinase"/>
</dbReference>
<dbReference type="Pfam" id="PF00294">
    <property type="entry name" value="PfkB"/>
    <property type="match status" value="1"/>
</dbReference>
<dbReference type="GO" id="GO:0004747">
    <property type="term" value="F:ribokinase activity"/>
    <property type="evidence" value="ECO:0007669"/>
    <property type="project" value="UniProtKB-UniRule"/>
</dbReference>
<evidence type="ECO:0000256" key="5">
    <source>
        <dbReference type="ARBA" id="ARBA00022840"/>
    </source>
</evidence>
<comment type="subcellular location">
    <subcellularLocation>
        <location evidence="9">Cytoplasm</location>
    </subcellularLocation>
    <subcellularLocation>
        <location evidence="9">Nucleus</location>
    </subcellularLocation>
</comment>
<gene>
    <name evidence="11" type="ORF">DFH94DRAFT_631075</name>
</gene>
<dbReference type="GO" id="GO:0005634">
    <property type="term" value="C:nucleus"/>
    <property type="evidence" value="ECO:0007669"/>
    <property type="project" value="UniProtKB-SubCell"/>
</dbReference>
<feature type="binding site" evidence="9">
    <location>
        <begin position="43"/>
        <end position="47"/>
    </location>
    <ligand>
        <name>substrate</name>
    </ligand>
</feature>
<dbReference type="PANTHER" id="PTHR10584">
    <property type="entry name" value="SUGAR KINASE"/>
    <property type="match status" value="1"/>
</dbReference>
<comment type="catalytic activity">
    <reaction evidence="9">
        <text>D-ribose + ATP = D-ribose 5-phosphate + ADP + H(+)</text>
        <dbReference type="Rhea" id="RHEA:13697"/>
        <dbReference type="ChEBI" id="CHEBI:15378"/>
        <dbReference type="ChEBI" id="CHEBI:30616"/>
        <dbReference type="ChEBI" id="CHEBI:47013"/>
        <dbReference type="ChEBI" id="CHEBI:78346"/>
        <dbReference type="ChEBI" id="CHEBI:456216"/>
        <dbReference type="EC" id="2.7.1.15"/>
    </reaction>
</comment>
<dbReference type="EMBL" id="WHVB01000008">
    <property type="protein sequence ID" value="KAF8480081.1"/>
    <property type="molecule type" value="Genomic_DNA"/>
</dbReference>
<keyword evidence="5 9" id="KW-0067">ATP-binding</keyword>
<reference evidence="11" key="2">
    <citation type="journal article" date="2020" name="Nat. Commun.">
        <title>Large-scale genome sequencing of mycorrhizal fungi provides insights into the early evolution of symbiotic traits.</title>
        <authorList>
            <person name="Miyauchi S."/>
            <person name="Kiss E."/>
            <person name="Kuo A."/>
            <person name="Drula E."/>
            <person name="Kohler A."/>
            <person name="Sanchez-Garcia M."/>
            <person name="Morin E."/>
            <person name="Andreopoulos B."/>
            <person name="Barry K.W."/>
            <person name="Bonito G."/>
            <person name="Buee M."/>
            <person name="Carver A."/>
            <person name="Chen C."/>
            <person name="Cichocki N."/>
            <person name="Clum A."/>
            <person name="Culley D."/>
            <person name="Crous P.W."/>
            <person name="Fauchery L."/>
            <person name="Girlanda M."/>
            <person name="Hayes R.D."/>
            <person name="Keri Z."/>
            <person name="LaButti K."/>
            <person name="Lipzen A."/>
            <person name="Lombard V."/>
            <person name="Magnuson J."/>
            <person name="Maillard F."/>
            <person name="Murat C."/>
            <person name="Nolan M."/>
            <person name="Ohm R.A."/>
            <person name="Pangilinan J."/>
            <person name="Pereira M.F."/>
            <person name="Perotto S."/>
            <person name="Peter M."/>
            <person name="Pfister S."/>
            <person name="Riley R."/>
            <person name="Sitrit Y."/>
            <person name="Stielow J.B."/>
            <person name="Szollosi G."/>
            <person name="Zifcakova L."/>
            <person name="Stursova M."/>
            <person name="Spatafora J.W."/>
            <person name="Tedersoo L."/>
            <person name="Vaario L.M."/>
            <person name="Yamada A."/>
            <person name="Yan M."/>
            <person name="Wang P."/>
            <person name="Xu J."/>
            <person name="Bruns T."/>
            <person name="Baldrian P."/>
            <person name="Vilgalys R."/>
            <person name="Dunand C."/>
            <person name="Henrissat B."/>
            <person name="Grigoriev I.V."/>
            <person name="Hibbett D."/>
            <person name="Nagy L.G."/>
            <person name="Martin F.M."/>
        </authorList>
    </citation>
    <scope>NUCLEOTIDE SEQUENCE</scope>
    <source>
        <strain evidence="11">Prilba</strain>
    </source>
</reference>
<comment type="activity regulation">
    <text evidence="9">Activated by a monovalent cation that binds near, but not in, the active site. The most likely occupant of the site in vivo is potassium. Ion binding induces a conformational change that may alter substrate affinity.</text>
</comment>
<comment type="subunit">
    <text evidence="9">Homodimer.</text>
</comment>
<protein>
    <recommendedName>
        <fullName evidence="9">Ribokinase</fullName>
        <shortName evidence="9">RK</shortName>
        <ecNumber evidence="9">2.7.1.15</ecNumber>
    </recommendedName>
</protein>
<keyword evidence="2 9" id="KW-0479">Metal-binding</keyword>
<keyword evidence="1 9" id="KW-0808">Transferase</keyword>
<sequence length="341" mass="36493">MSYQARRCLVRGSLNIDEFFYVQDVVRPGQTISSTKFERRAGGKGANQAVAVARAGGDVSLVGAVGEDGTWLVRNLEGYGVSTANISVVQEVTGRAIIQLTPQGENCISGLAQGGKLRPSNLPNDVERHLTGISHLLLQNEIPWASTLAYLEHAHARGIVTIFNPSPVPADAQLHAFPWAALSWLIVNEGEADSLHRVIGGNSGNHKVEEYPVNWPDDNIVRLAFSTLNNLRHGEHLASTSVVCTLGAAGVLASIRGLEDVLYFPAAALEGDVRDTTGAGDCLTGYFVAGLMEFRNKQLSEDEAAGLLRLSVQAAGMCVEKDGAMESIPERVVVDARLSQK</sequence>
<organism evidence="11 12">
    <name type="scientific">Russula ochroleuca</name>
    <dbReference type="NCBI Taxonomy" id="152965"/>
    <lineage>
        <taxon>Eukaryota</taxon>
        <taxon>Fungi</taxon>
        <taxon>Dikarya</taxon>
        <taxon>Basidiomycota</taxon>
        <taxon>Agaricomycotina</taxon>
        <taxon>Agaricomycetes</taxon>
        <taxon>Russulales</taxon>
        <taxon>Russulaceae</taxon>
        <taxon>Russula</taxon>
    </lineage>
</organism>
<keyword evidence="6 9" id="KW-0460">Magnesium</keyword>
<dbReference type="GO" id="GO:0005524">
    <property type="term" value="F:ATP binding"/>
    <property type="evidence" value="ECO:0007669"/>
    <property type="project" value="UniProtKB-UniRule"/>
</dbReference>
<dbReference type="SUPFAM" id="SSF53613">
    <property type="entry name" value="Ribokinase-like"/>
    <property type="match status" value="1"/>
</dbReference>
<dbReference type="GO" id="GO:0019303">
    <property type="term" value="P:D-ribose catabolic process"/>
    <property type="evidence" value="ECO:0007669"/>
    <property type="project" value="UniProtKB-UniRule"/>
</dbReference>
<dbReference type="HAMAP" id="MF_01987">
    <property type="entry name" value="Ribokinase"/>
    <property type="match status" value="1"/>
</dbReference>
<feature type="binding site" evidence="9">
    <location>
        <begin position="15"/>
        <end position="17"/>
    </location>
    <ligand>
        <name>substrate</name>
    </ligand>
</feature>
<dbReference type="InterPro" id="IPR011611">
    <property type="entry name" value="PfkB_dom"/>
</dbReference>
<dbReference type="EC" id="2.7.1.15" evidence="9"/>
<evidence type="ECO:0000256" key="8">
    <source>
        <dbReference type="ARBA" id="ARBA00023277"/>
    </source>
</evidence>
<evidence type="ECO:0000256" key="2">
    <source>
        <dbReference type="ARBA" id="ARBA00022723"/>
    </source>
</evidence>